<dbReference type="InterPro" id="IPR006094">
    <property type="entry name" value="Oxid_FAD_bind_N"/>
</dbReference>
<dbReference type="InterPro" id="IPR050416">
    <property type="entry name" value="FAD-linked_Oxidoreductase"/>
</dbReference>
<dbReference type="InParanoid" id="A0A286UNF8"/>
<dbReference type="PROSITE" id="PS51387">
    <property type="entry name" value="FAD_PCMH"/>
    <property type="match status" value="1"/>
</dbReference>
<protein>
    <submittedName>
        <fullName evidence="7">FAD-binding domain-containing</fullName>
    </submittedName>
</protein>
<keyword evidence="4" id="KW-0274">FAD</keyword>
<dbReference type="Pfam" id="PF08031">
    <property type="entry name" value="BBE"/>
    <property type="match status" value="1"/>
</dbReference>
<evidence type="ECO:0000313" key="7">
    <source>
        <dbReference type="EMBL" id="PAV21100.1"/>
    </source>
</evidence>
<evidence type="ECO:0000256" key="2">
    <source>
        <dbReference type="ARBA" id="ARBA00005466"/>
    </source>
</evidence>
<dbReference type="SUPFAM" id="SSF56176">
    <property type="entry name" value="FAD-binding/transporter-associated domain-like"/>
    <property type="match status" value="1"/>
</dbReference>
<dbReference type="Proteomes" id="UP000217199">
    <property type="component" value="Unassembled WGS sequence"/>
</dbReference>
<dbReference type="InterPro" id="IPR016166">
    <property type="entry name" value="FAD-bd_PCMH"/>
</dbReference>
<keyword evidence="3" id="KW-0285">Flavoprotein</keyword>
<dbReference type="OrthoDB" id="415825at2759"/>
<evidence type="ECO:0000313" key="8">
    <source>
        <dbReference type="Proteomes" id="UP000217199"/>
    </source>
</evidence>
<dbReference type="STRING" id="2282107.A0A286UNF8"/>
<dbReference type="InterPro" id="IPR036318">
    <property type="entry name" value="FAD-bd_PCMH-like_sf"/>
</dbReference>
<dbReference type="PANTHER" id="PTHR42973">
    <property type="entry name" value="BINDING OXIDOREDUCTASE, PUTATIVE (AFU_ORTHOLOGUE AFUA_1G17690)-RELATED"/>
    <property type="match status" value="1"/>
</dbReference>
<comment type="similarity">
    <text evidence="2">Belongs to the oxygen-dependent FAD-linked oxidoreductase family.</text>
</comment>
<evidence type="ECO:0000256" key="5">
    <source>
        <dbReference type="ARBA" id="ARBA00023002"/>
    </source>
</evidence>
<dbReference type="Gene3D" id="3.40.462.20">
    <property type="match status" value="1"/>
</dbReference>
<name>A0A286UNF8_9AGAM</name>
<comment type="caution">
    <text evidence="7">The sequence shown here is derived from an EMBL/GenBank/DDBJ whole genome shotgun (WGS) entry which is preliminary data.</text>
</comment>
<organism evidence="7 8">
    <name type="scientific">Pyrrhoderma noxium</name>
    <dbReference type="NCBI Taxonomy" id="2282107"/>
    <lineage>
        <taxon>Eukaryota</taxon>
        <taxon>Fungi</taxon>
        <taxon>Dikarya</taxon>
        <taxon>Basidiomycota</taxon>
        <taxon>Agaricomycotina</taxon>
        <taxon>Agaricomycetes</taxon>
        <taxon>Hymenochaetales</taxon>
        <taxon>Hymenochaetaceae</taxon>
        <taxon>Pyrrhoderma</taxon>
    </lineage>
</organism>
<dbReference type="Gene3D" id="3.30.465.10">
    <property type="match status" value="1"/>
</dbReference>
<dbReference type="InterPro" id="IPR016169">
    <property type="entry name" value="FAD-bd_PCMH_sub2"/>
</dbReference>
<dbReference type="Pfam" id="PF01565">
    <property type="entry name" value="FAD_binding_4"/>
    <property type="match status" value="1"/>
</dbReference>
<dbReference type="GO" id="GO:0016491">
    <property type="term" value="F:oxidoreductase activity"/>
    <property type="evidence" value="ECO:0007669"/>
    <property type="project" value="UniProtKB-KW"/>
</dbReference>
<dbReference type="InterPro" id="IPR016167">
    <property type="entry name" value="FAD-bd_PCMH_sub1"/>
</dbReference>
<evidence type="ECO:0000256" key="3">
    <source>
        <dbReference type="ARBA" id="ARBA00022630"/>
    </source>
</evidence>
<dbReference type="GO" id="GO:0071949">
    <property type="term" value="F:FAD binding"/>
    <property type="evidence" value="ECO:0007669"/>
    <property type="project" value="InterPro"/>
</dbReference>
<proteinExistence type="inferred from homology"/>
<comment type="cofactor">
    <cofactor evidence="1">
        <name>FAD</name>
        <dbReference type="ChEBI" id="CHEBI:57692"/>
    </cofactor>
</comment>
<reference evidence="7 8" key="1">
    <citation type="journal article" date="2017" name="Mol. Ecol.">
        <title>Comparative and population genomic landscape of Phellinus noxius: A hypervariable fungus causing root rot in trees.</title>
        <authorList>
            <person name="Chung C.L."/>
            <person name="Lee T.J."/>
            <person name="Akiba M."/>
            <person name="Lee H.H."/>
            <person name="Kuo T.H."/>
            <person name="Liu D."/>
            <person name="Ke H.M."/>
            <person name="Yokoi T."/>
            <person name="Roa M.B."/>
            <person name="Lu M.J."/>
            <person name="Chang Y.Y."/>
            <person name="Ann P.J."/>
            <person name="Tsai J.N."/>
            <person name="Chen C.Y."/>
            <person name="Tzean S.S."/>
            <person name="Ota Y."/>
            <person name="Hattori T."/>
            <person name="Sahashi N."/>
            <person name="Liou R.F."/>
            <person name="Kikuchi T."/>
            <person name="Tsai I.J."/>
        </authorList>
    </citation>
    <scope>NUCLEOTIDE SEQUENCE [LARGE SCALE GENOMIC DNA]</scope>
    <source>
        <strain evidence="7 8">FFPRI411160</strain>
    </source>
</reference>
<dbReference type="Gene3D" id="3.30.43.10">
    <property type="entry name" value="Uridine Diphospho-n-acetylenolpyruvylglucosamine Reductase, domain 2"/>
    <property type="match status" value="1"/>
</dbReference>
<evidence type="ECO:0000259" key="6">
    <source>
        <dbReference type="PROSITE" id="PS51387"/>
    </source>
</evidence>
<keyword evidence="8" id="KW-1185">Reference proteome</keyword>
<evidence type="ECO:0000256" key="1">
    <source>
        <dbReference type="ARBA" id="ARBA00001974"/>
    </source>
</evidence>
<accession>A0A286UNF8</accession>
<feature type="domain" description="FAD-binding PCMH-type" evidence="6">
    <location>
        <begin position="48"/>
        <end position="220"/>
    </location>
</feature>
<keyword evidence="5" id="KW-0560">Oxidoreductase</keyword>
<sequence>MVVYPPASESRLLLAMTAFSDFKRSFKGDLITEDHPDYELAIKRWAANAARRASLVAFARCAEDVSLAVRYASSEKIEVAIKGGGHNPAGSSSSEGGIVIDLSRYMNWCRVDAERKLAYVGGGATWKTVDETAIKYGLATVGGTVNHTGVGGLTLGGGYGWLSASHGLTIDNLVQAIMVVANGSIVTASENENSDLFWAIRGGGCNFGVVCEFVYRLHEQSPTVYSGILIYPPPLVDAVVAVTSEWWKGNPGPKTSLLQVISRGPPPDYSPCIVVIPFYNGTVEEGRKEFKAFLELGPIDLTREIPYETQNSLQNPSVQPGANIYMKGVTQHRYSAECAKKVYERMCELSSKDLRISVLFELFPLEKINSVSNNATAFNIRGPNSNVLCITMWDVDSLENSELGKKAAYAMTDIVSDEEKLPEASKTRAYGNYVGDEGLDKDRARRVFGDNYPLLQEIKKKYDPDVLFRKWFTIDPA</sequence>
<dbReference type="EMBL" id="NBII01000003">
    <property type="protein sequence ID" value="PAV21100.1"/>
    <property type="molecule type" value="Genomic_DNA"/>
</dbReference>
<gene>
    <name evidence="7" type="ORF">PNOK_0372700</name>
</gene>
<dbReference type="InterPro" id="IPR012951">
    <property type="entry name" value="BBE"/>
</dbReference>
<evidence type="ECO:0000256" key="4">
    <source>
        <dbReference type="ARBA" id="ARBA00022827"/>
    </source>
</evidence>
<dbReference type="PANTHER" id="PTHR42973:SF39">
    <property type="entry name" value="FAD-BINDING PCMH-TYPE DOMAIN-CONTAINING PROTEIN"/>
    <property type="match status" value="1"/>
</dbReference>
<dbReference type="AlphaFoldDB" id="A0A286UNF8"/>